<dbReference type="Gene3D" id="3.30.505.20">
    <property type="match status" value="2"/>
</dbReference>
<evidence type="ECO:0000313" key="5">
    <source>
        <dbReference type="EMBL" id="GEK83242.1"/>
    </source>
</evidence>
<evidence type="ECO:0000256" key="2">
    <source>
        <dbReference type="ARBA" id="ARBA00013106"/>
    </source>
</evidence>
<dbReference type="InterPro" id="IPR020550">
    <property type="entry name" value="Inositol_monophosphatase_CS"/>
</dbReference>
<keyword evidence="7" id="KW-1185">Reference proteome</keyword>
<dbReference type="GO" id="GO:0052834">
    <property type="term" value="F:inositol monophosphate phosphatase activity"/>
    <property type="evidence" value="ECO:0007669"/>
    <property type="project" value="UniProtKB-EC"/>
</dbReference>
<dbReference type="PROSITE" id="PS00630">
    <property type="entry name" value="IMP_2"/>
    <property type="match status" value="1"/>
</dbReference>
<reference evidence="6 8" key="2">
    <citation type="submission" date="2020-07" db="EMBL/GenBank/DDBJ databases">
        <title>Sequencing the genomes of 1000 actinobacteria strains.</title>
        <authorList>
            <person name="Klenk H.-P."/>
        </authorList>
    </citation>
    <scope>NUCLEOTIDE SEQUENCE [LARGE SCALE GENOMIC DNA]</scope>
    <source>
        <strain evidence="6 8">DSM 10309</strain>
    </source>
</reference>
<feature type="compositionally biased region" description="Basic and acidic residues" evidence="3">
    <location>
        <begin position="99"/>
        <end position="115"/>
    </location>
</feature>
<comment type="catalytic activity">
    <reaction evidence="1">
        <text>a myo-inositol phosphate + H2O = myo-inositol + phosphate</text>
        <dbReference type="Rhea" id="RHEA:24056"/>
        <dbReference type="ChEBI" id="CHEBI:15377"/>
        <dbReference type="ChEBI" id="CHEBI:17268"/>
        <dbReference type="ChEBI" id="CHEBI:43474"/>
        <dbReference type="ChEBI" id="CHEBI:84139"/>
        <dbReference type="EC" id="3.1.3.25"/>
    </reaction>
</comment>
<evidence type="ECO:0000259" key="4">
    <source>
        <dbReference type="Pfam" id="PF03413"/>
    </source>
</evidence>
<dbReference type="OrthoDB" id="3747754at2"/>
<evidence type="ECO:0000256" key="1">
    <source>
        <dbReference type="ARBA" id="ARBA00001033"/>
    </source>
</evidence>
<dbReference type="InterPro" id="IPR025711">
    <property type="entry name" value="PepSY"/>
</dbReference>
<dbReference type="EC" id="3.1.3.25" evidence="2"/>
<dbReference type="Proteomes" id="UP000321154">
    <property type="component" value="Unassembled WGS sequence"/>
</dbReference>
<name>A0A7W3PJR3_9MICO</name>
<protein>
    <recommendedName>
        <fullName evidence="2">inositol-phosphate phosphatase</fullName>
        <ecNumber evidence="2">3.1.3.25</ecNumber>
    </recommendedName>
</protein>
<evidence type="ECO:0000256" key="3">
    <source>
        <dbReference type="SAM" id="MobiDB-lite"/>
    </source>
</evidence>
<evidence type="ECO:0000313" key="8">
    <source>
        <dbReference type="Proteomes" id="UP000522688"/>
    </source>
</evidence>
<organism evidence="6 8">
    <name type="scientific">Frigoribacterium faeni</name>
    <dbReference type="NCBI Taxonomy" id="145483"/>
    <lineage>
        <taxon>Bacteria</taxon>
        <taxon>Bacillati</taxon>
        <taxon>Actinomycetota</taxon>
        <taxon>Actinomycetes</taxon>
        <taxon>Micrococcales</taxon>
        <taxon>Microbacteriaceae</taxon>
        <taxon>Frigoribacterium</taxon>
    </lineage>
</organism>
<dbReference type="Pfam" id="PF03413">
    <property type="entry name" value="PepSY"/>
    <property type="match status" value="2"/>
</dbReference>
<dbReference type="EMBL" id="JACGWW010000003">
    <property type="protein sequence ID" value="MBA8814303.1"/>
    <property type="molecule type" value="Genomic_DNA"/>
</dbReference>
<sequence>MLKNTLTKKKSLLIAGGIAGVLVLGGGGVAIASGLDDRVSPQSRDRAQEAALAETGGGTVTEVDTLDDGLAGYEVEVTLPDGRETHVLLGDDYSVASSRIDDDSRDDSGDDRSDDRDDDSIGSVSTPGTADDDSDDSNRGDDDLTGTDYDQAAAAAIAAAGGGTVTDADRSDDSGVAYEVDVRLDDGTEVDVDLDQDFGVVRTDVDDRR</sequence>
<dbReference type="GO" id="GO:0046854">
    <property type="term" value="P:phosphatidylinositol phosphate biosynthetic process"/>
    <property type="evidence" value="ECO:0007669"/>
    <property type="project" value="InterPro"/>
</dbReference>
<dbReference type="Proteomes" id="UP000522688">
    <property type="component" value="Unassembled WGS sequence"/>
</dbReference>
<evidence type="ECO:0000313" key="7">
    <source>
        <dbReference type="Proteomes" id="UP000321154"/>
    </source>
</evidence>
<reference evidence="5 7" key="1">
    <citation type="submission" date="2019-07" db="EMBL/GenBank/DDBJ databases">
        <title>Whole genome shotgun sequence of Frigoribacterium faeni NBRC 103066.</title>
        <authorList>
            <person name="Hosoyama A."/>
            <person name="Uohara A."/>
            <person name="Ohji S."/>
            <person name="Ichikawa N."/>
        </authorList>
    </citation>
    <scope>NUCLEOTIDE SEQUENCE [LARGE SCALE GENOMIC DNA]</scope>
    <source>
        <strain evidence="5 7">NBRC 103066</strain>
    </source>
</reference>
<proteinExistence type="predicted"/>
<comment type="caution">
    <text evidence="6">The sequence shown here is derived from an EMBL/GenBank/DDBJ whole genome shotgun (WGS) entry which is preliminary data.</text>
</comment>
<dbReference type="RefSeq" id="WP_146854696.1">
    <property type="nucleotide sequence ID" value="NZ_BAAAHR010000007.1"/>
</dbReference>
<feature type="region of interest" description="Disordered" evidence="3">
    <location>
        <begin position="97"/>
        <end position="148"/>
    </location>
</feature>
<accession>A0A7W3PJR3</accession>
<gene>
    <name evidence="6" type="ORF">FB463_002569</name>
    <name evidence="5" type="ORF">FFA01_15510</name>
</gene>
<feature type="domain" description="PepSY" evidence="4">
    <location>
        <begin position="149"/>
        <end position="196"/>
    </location>
</feature>
<dbReference type="EMBL" id="BJUV01000013">
    <property type="protein sequence ID" value="GEK83242.1"/>
    <property type="molecule type" value="Genomic_DNA"/>
</dbReference>
<dbReference type="AlphaFoldDB" id="A0A7W3PJR3"/>
<evidence type="ECO:0000313" key="6">
    <source>
        <dbReference type="EMBL" id="MBA8814303.1"/>
    </source>
</evidence>
<feature type="domain" description="PepSY" evidence="4">
    <location>
        <begin position="42"/>
        <end position="87"/>
    </location>
</feature>